<dbReference type="InterPro" id="IPR023346">
    <property type="entry name" value="Lysozyme-like_dom_sf"/>
</dbReference>
<proteinExistence type="predicted"/>
<evidence type="ECO:0000313" key="4">
    <source>
        <dbReference type="Proteomes" id="UP000469670"/>
    </source>
</evidence>
<evidence type="ECO:0000313" key="3">
    <source>
        <dbReference type="EMBL" id="NEC21178.1"/>
    </source>
</evidence>
<dbReference type="AlphaFoldDB" id="A0A7K3S177"/>
<name>A0A7K3S177_9ACTN</name>
<gene>
    <name evidence="3" type="ORF">G3I50_23465</name>
</gene>
<feature type="domain" description="Transglycosylase SLT" evidence="2">
    <location>
        <begin position="12"/>
        <end position="94"/>
    </location>
</feature>
<dbReference type="Pfam" id="PF01464">
    <property type="entry name" value="SLT"/>
    <property type="match status" value="1"/>
</dbReference>
<dbReference type="CDD" id="cd13402">
    <property type="entry name" value="LT_TF-like"/>
    <property type="match status" value="1"/>
</dbReference>
<dbReference type="EMBL" id="JAAGMP010001046">
    <property type="protein sequence ID" value="NEC21178.1"/>
    <property type="molecule type" value="Genomic_DNA"/>
</dbReference>
<dbReference type="InterPro" id="IPR008258">
    <property type="entry name" value="Transglycosylase_SLT_dom_1"/>
</dbReference>
<accession>A0A7K3S177</accession>
<evidence type="ECO:0000259" key="2">
    <source>
        <dbReference type="Pfam" id="PF01464"/>
    </source>
</evidence>
<comment type="caution">
    <text evidence="3">The sequence shown here is derived from an EMBL/GenBank/DDBJ whole genome shotgun (WGS) entry which is preliminary data.</text>
</comment>
<dbReference type="Gene3D" id="1.10.530.10">
    <property type="match status" value="1"/>
</dbReference>
<protein>
    <submittedName>
        <fullName evidence="3">Transglycosylase SLT domain-containing protein</fullName>
    </submittedName>
</protein>
<feature type="compositionally biased region" description="Low complexity" evidence="1">
    <location>
        <begin position="429"/>
        <end position="460"/>
    </location>
</feature>
<dbReference type="SUPFAM" id="SSF53955">
    <property type="entry name" value="Lysozyme-like"/>
    <property type="match status" value="1"/>
</dbReference>
<reference evidence="3 4" key="1">
    <citation type="submission" date="2020-01" db="EMBL/GenBank/DDBJ databases">
        <title>Insect and environment-associated Actinomycetes.</title>
        <authorList>
            <person name="Currrie C."/>
            <person name="Chevrette M."/>
            <person name="Carlson C."/>
            <person name="Stubbendieck R."/>
            <person name="Wendt-Pienkowski E."/>
        </authorList>
    </citation>
    <scope>NUCLEOTIDE SEQUENCE [LARGE SCALE GENOMIC DNA]</scope>
    <source>
        <strain evidence="3 4">SID7590</strain>
    </source>
</reference>
<dbReference type="Proteomes" id="UP000469670">
    <property type="component" value="Unassembled WGS sequence"/>
</dbReference>
<sequence>MVLAQLGLPQSDLGLVLHRIRVESGGNPKAINNWDINAKNGVPSQGLMQTIPPTFAAYAGPYRSRGITDPLASIYAGLNYATNRYGANWRKALSGTQGYAGGTDGAARGWAWVGEEGPELVNFSGGETVLTHEDSVLASANVQRGYASGTSSTRTTGLAADARKGVSTLNSAVNKLYSIITKAFTSNRISSGTANSLNKWLDKQNKALQKLVGQRATIATKLKAANTKLADVKSQESEMATSIADSTKQERSLTGLFNSEGVSFSSALSGLKDRLQAIKSFQANITKLSEAGYSKEIIAEIANAGVEQGSAMAKELLTASKSQVSQFNSVYSAIGTESTALGKSVAKTYYATGKKAAQALVDGLTAEDKKLTRSIEKLASSIEKKFRKSLKISSKSPVDSSLAALLTWLTGQGQAVKGGGSTSKKKTTRTTTTYSTDSKGRNVTTVTTTTTDPAKGTTTTVTKRTVGGKTTTSTKVSKIKGYATGTRSAARGVALVGERGPELIDFKGGERVYHNQDTARMMGPKYEIHIHEAKAENTTQAVLRAMQYAETMAAL</sequence>
<evidence type="ECO:0000256" key="1">
    <source>
        <dbReference type="SAM" id="MobiDB-lite"/>
    </source>
</evidence>
<feature type="region of interest" description="Disordered" evidence="1">
    <location>
        <begin position="414"/>
        <end position="460"/>
    </location>
</feature>
<organism evidence="3 4">
    <name type="scientific">Streptomyces parvus</name>
    <dbReference type="NCBI Taxonomy" id="66428"/>
    <lineage>
        <taxon>Bacteria</taxon>
        <taxon>Bacillati</taxon>
        <taxon>Actinomycetota</taxon>
        <taxon>Actinomycetes</taxon>
        <taxon>Kitasatosporales</taxon>
        <taxon>Streptomycetaceae</taxon>
        <taxon>Streptomyces</taxon>
    </lineage>
</organism>